<protein>
    <submittedName>
        <fullName evidence="2">Uncharacterized protein</fullName>
    </submittedName>
</protein>
<dbReference type="KEGG" id="aht:ANTHELSMS3_05148"/>
<dbReference type="AlphaFoldDB" id="A0A222EBT0"/>
<accession>A0A222EBT0</accession>
<dbReference type="Proteomes" id="UP000203589">
    <property type="component" value="Plasmid pSMS3-1"/>
</dbReference>
<organism evidence="2 3">
    <name type="scientific">Antarctobacter heliothermus</name>
    <dbReference type="NCBI Taxonomy" id="74033"/>
    <lineage>
        <taxon>Bacteria</taxon>
        <taxon>Pseudomonadati</taxon>
        <taxon>Pseudomonadota</taxon>
        <taxon>Alphaproteobacteria</taxon>
        <taxon>Rhodobacterales</taxon>
        <taxon>Roseobacteraceae</taxon>
        <taxon>Antarctobacter</taxon>
    </lineage>
</organism>
<evidence type="ECO:0000313" key="2">
    <source>
        <dbReference type="EMBL" id="ASP23528.1"/>
    </source>
</evidence>
<keyword evidence="2" id="KW-0614">Plasmid</keyword>
<geneLocation type="plasmid" evidence="3">
    <name>psms3-1</name>
</geneLocation>
<sequence>MTGNEGRLKHDVSQLAPSSSNGTLAPHCAAVMCDWGQPRKHGGLFTLELAGLGPLGDQHSAGDGADPGNGTQDIGSRSQVIIRDHCLLDPHFQLCNLCIEKVFQLGIHGGKHIRRSQLPLRLDLRQKPFACFEELSALCYRRLEKAQLFMWQYTSHIRSERHEARNEFRVVPVGLTACAPGC</sequence>
<proteinExistence type="predicted"/>
<dbReference type="RefSeq" id="WP_254694962.1">
    <property type="nucleotide sequence ID" value="NZ_CP022541.1"/>
</dbReference>
<reference evidence="2 3" key="1">
    <citation type="submission" date="2017-07" db="EMBL/GenBank/DDBJ databases">
        <title>Genome Sequence of Antarctobacter heliothermus Strain SMS3 Isolated from a culture of the Diatom Skeletonema marinoi.</title>
        <authorList>
            <person name="Topel M."/>
            <person name="Pinder M.I.M."/>
            <person name="Johansson O.N."/>
            <person name="Kourtchenko O."/>
            <person name="Godhe A."/>
            <person name="Clarke A.K."/>
        </authorList>
    </citation>
    <scope>NUCLEOTIDE SEQUENCE [LARGE SCALE GENOMIC DNA]</scope>
    <source>
        <strain evidence="2 3">SMS3</strain>
        <plasmid evidence="3">Plasmid psms3-1</plasmid>
    </source>
</reference>
<name>A0A222EBT0_9RHOB</name>
<feature type="compositionally biased region" description="Basic and acidic residues" evidence="1">
    <location>
        <begin position="1"/>
        <end position="12"/>
    </location>
</feature>
<evidence type="ECO:0000256" key="1">
    <source>
        <dbReference type="SAM" id="MobiDB-lite"/>
    </source>
</evidence>
<evidence type="ECO:0000313" key="3">
    <source>
        <dbReference type="Proteomes" id="UP000203589"/>
    </source>
</evidence>
<feature type="region of interest" description="Disordered" evidence="1">
    <location>
        <begin position="1"/>
        <end position="22"/>
    </location>
</feature>
<gene>
    <name evidence="2" type="ORF">ANTHELSMS3_05148</name>
</gene>
<keyword evidence="3" id="KW-1185">Reference proteome</keyword>
<dbReference type="EMBL" id="CP022541">
    <property type="protein sequence ID" value="ASP23528.1"/>
    <property type="molecule type" value="Genomic_DNA"/>
</dbReference>